<evidence type="ECO:0000313" key="3">
    <source>
        <dbReference type="Proteomes" id="UP001595945"/>
    </source>
</evidence>
<dbReference type="AlphaFoldDB" id="A0ABD5Q2K0"/>
<organism evidence="2 3">
    <name type="scientific">Halorussus aquaticus</name>
    <dbReference type="NCBI Taxonomy" id="2953748"/>
    <lineage>
        <taxon>Archaea</taxon>
        <taxon>Methanobacteriati</taxon>
        <taxon>Methanobacteriota</taxon>
        <taxon>Stenosarchaea group</taxon>
        <taxon>Halobacteria</taxon>
        <taxon>Halobacteriales</taxon>
        <taxon>Haladaptataceae</taxon>
        <taxon>Halorussus</taxon>
    </lineage>
</organism>
<dbReference type="Proteomes" id="UP001595945">
    <property type="component" value="Unassembled WGS sequence"/>
</dbReference>
<name>A0ABD5Q2K0_9EURY</name>
<gene>
    <name evidence="2" type="ORF">ACFO9K_10855</name>
</gene>
<dbReference type="GeneID" id="73044543"/>
<dbReference type="RefSeq" id="WP_254269520.1">
    <property type="nucleotide sequence ID" value="NZ_CP100400.1"/>
</dbReference>
<protein>
    <submittedName>
        <fullName evidence="2">Uncharacterized protein</fullName>
    </submittedName>
</protein>
<dbReference type="EMBL" id="JBHSHT010000001">
    <property type="protein sequence ID" value="MFC4824759.1"/>
    <property type="molecule type" value="Genomic_DNA"/>
</dbReference>
<comment type="caution">
    <text evidence="2">The sequence shown here is derived from an EMBL/GenBank/DDBJ whole genome shotgun (WGS) entry which is preliminary data.</text>
</comment>
<proteinExistence type="predicted"/>
<dbReference type="PROSITE" id="PS51318">
    <property type="entry name" value="TAT"/>
    <property type="match status" value="1"/>
</dbReference>
<accession>A0ABD5Q2K0</accession>
<keyword evidence="3" id="KW-1185">Reference proteome</keyword>
<dbReference type="InterPro" id="IPR006311">
    <property type="entry name" value="TAT_signal"/>
</dbReference>
<sequence length="272" mass="30076">MSEDILNNSVESQNGRSRRSILRAGVGVGSVALLPGVAGAAKGKPTNEERAATARKQAGKIREKTGSRKRMLQFLKKKADHIKTVPHEFGLAKKNNNGPSTNQWYDRTFSNSLTMTYYTDCASTSYANIFYDISMDTSTGLGSPGPDQITLSWDDDHFRYNSDTADFSSSMDNLSVFDEEFNGVDFQFKDGAACSYGCGDKDFWVSCDAEFLSTNQERAVEAEYHDMYSETKVTGFSVDQSGSVSFNFSTLEKWDEHARKVKEGGDAYNGCL</sequence>
<evidence type="ECO:0000256" key="1">
    <source>
        <dbReference type="SAM" id="MobiDB-lite"/>
    </source>
</evidence>
<feature type="region of interest" description="Disordered" evidence="1">
    <location>
        <begin position="38"/>
        <end position="58"/>
    </location>
</feature>
<evidence type="ECO:0000313" key="2">
    <source>
        <dbReference type="EMBL" id="MFC4824759.1"/>
    </source>
</evidence>
<reference evidence="2 3" key="1">
    <citation type="journal article" date="2019" name="Int. J. Syst. Evol. Microbiol.">
        <title>The Global Catalogue of Microorganisms (GCM) 10K type strain sequencing project: providing services to taxonomists for standard genome sequencing and annotation.</title>
        <authorList>
            <consortium name="The Broad Institute Genomics Platform"/>
            <consortium name="The Broad Institute Genome Sequencing Center for Infectious Disease"/>
            <person name="Wu L."/>
            <person name="Ma J."/>
        </authorList>
    </citation>
    <scope>NUCLEOTIDE SEQUENCE [LARGE SCALE GENOMIC DNA]</scope>
    <source>
        <strain evidence="2 3">XZYJ18</strain>
    </source>
</reference>